<dbReference type="GO" id="GO:0003677">
    <property type="term" value="F:DNA binding"/>
    <property type="evidence" value="ECO:0007669"/>
    <property type="project" value="UniProtKB-KW"/>
</dbReference>
<dbReference type="OrthoDB" id="280689at2"/>
<accession>A0A517MS04</accession>
<dbReference type="PANTHER" id="PTHR43133">
    <property type="entry name" value="RNA POLYMERASE ECF-TYPE SIGMA FACTO"/>
    <property type="match status" value="1"/>
</dbReference>
<dbReference type="RefSeq" id="WP_145058231.1">
    <property type="nucleotide sequence ID" value="NZ_CP036263.1"/>
</dbReference>
<evidence type="ECO:0000256" key="6">
    <source>
        <dbReference type="SAM" id="MobiDB-lite"/>
    </source>
</evidence>
<gene>
    <name evidence="8" type="ORF">HG15A2_09320</name>
</gene>
<dbReference type="AlphaFoldDB" id="A0A517MS04"/>
<organism evidence="8 9">
    <name type="scientific">Adhaeretor mobilis</name>
    <dbReference type="NCBI Taxonomy" id="1930276"/>
    <lineage>
        <taxon>Bacteria</taxon>
        <taxon>Pseudomonadati</taxon>
        <taxon>Planctomycetota</taxon>
        <taxon>Planctomycetia</taxon>
        <taxon>Pirellulales</taxon>
        <taxon>Lacipirellulaceae</taxon>
        <taxon>Adhaeretor</taxon>
    </lineage>
</organism>
<evidence type="ECO:0000256" key="4">
    <source>
        <dbReference type="ARBA" id="ARBA00023125"/>
    </source>
</evidence>
<dbReference type="InterPro" id="IPR053812">
    <property type="entry name" value="HTH_Sigma70_ECF-like"/>
</dbReference>
<dbReference type="SUPFAM" id="SSF88659">
    <property type="entry name" value="Sigma3 and sigma4 domains of RNA polymerase sigma factors"/>
    <property type="match status" value="1"/>
</dbReference>
<evidence type="ECO:0000313" key="8">
    <source>
        <dbReference type="EMBL" id="QDS97668.1"/>
    </source>
</evidence>
<evidence type="ECO:0000259" key="7">
    <source>
        <dbReference type="Pfam" id="PF07638"/>
    </source>
</evidence>
<feature type="domain" description="RNA polymerase sigma-70 ECF-like HTH" evidence="7">
    <location>
        <begin position="28"/>
        <end position="207"/>
    </location>
</feature>
<evidence type="ECO:0000256" key="2">
    <source>
        <dbReference type="ARBA" id="ARBA00023015"/>
    </source>
</evidence>
<protein>
    <submittedName>
        <fullName evidence="8">RNA polymerase sigma factor</fullName>
    </submittedName>
</protein>
<name>A0A517MS04_9BACT</name>
<evidence type="ECO:0000256" key="1">
    <source>
        <dbReference type="ARBA" id="ARBA00010641"/>
    </source>
</evidence>
<dbReference type="InterPro" id="IPR013324">
    <property type="entry name" value="RNA_pol_sigma_r3/r4-like"/>
</dbReference>
<dbReference type="InterPro" id="IPR039425">
    <property type="entry name" value="RNA_pol_sigma-70-like"/>
</dbReference>
<dbReference type="GO" id="GO:0016987">
    <property type="term" value="F:sigma factor activity"/>
    <property type="evidence" value="ECO:0007669"/>
    <property type="project" value="UniProtKB-KW"/>
</dbReference>
<dbReference type="SUPFAM" id="SSF88946">
    <property type="entry name" value="Sigma2 domain of RNA polymerase sigma factors"/>
    <property type="match status" value="1"/>
</dbReference>
<comment type="similarity">
    <text evidence="1">Belongs to the sigma-70 factor family. ECF subfamily.</text>
</comment>
<dbReference type="PANTHER" id="PTHR43133:SF8">
    <property type="entry name" value="RNA POLYMERASE SIGMA FACTOR HI_1459-RELATED"/>
    <property type="match status" value="1"/>
</dbReference>
<evidence type="ECO:0000256" key="5">
    <source>
        <dbReference type="ARBA" id="ARBA00023163"/>
    </source>
</evidence>
<dbReference type="Pfam" id="PF07638">
    <property type="entry name" value="Sigma70_ECF"/>
    <property type="match status" value="1"/>
</dbReference>
<evidence type="ECO:0000313" key="9">
    <source>
        <dbReference type="Proteomes" id="UP000319852"/>
    </source>
</evidence>
<feature type="region of interest" description="Disordered" evidence="6">
    <location>
        <begin position="1"/>
        <end position="25"/>
    </location>
</feature>
<keyword evidence="5" id="KW-0804">Transcription</keyword>
<keyword evidence="9" id="KW-1185">Reference proteome</keyword>
<sequence length="212" mass="24253">MSDKHPETQLNSEAVEQALPESVSTDRSLLRRFQAGEEDAATSLYVKYAKRLEALARKQTNDQFAARFDPEDVVQSVFRTFFRRAVKSGYQVPAGEELWQLLLVLALNKIRTLATFHHAQKRDVSRTCASPNNKLWDLEAKSGEELAFRTMQLVVQDLVSSLPAPQDRIVEMRIEGHEVKEIARSVKRSLRTVERTLQHFRKELSKSIDAES</sequence>
<dbReference type="Gene3D" id="1.10.1740.10">
    <property type="match status" value="1"/>
</dbReference>
<dbReference type="EMBL" id="CP036263">
    <property type="protein sequence ID" value="QDS97668.1"/>
    <property type="molecule type" value="Genomic_DNA"/>
</dbReference>
<dbReference type="GO" id="GO:0006352">
    <property type="term" value="P:DNA-templated transcription initiation"/>
    <property type="evidence" value="ECO:0007669"/>
    <property type="project" value="InterPro"/>
</dbReference>
<proteinExistence type="inferred from homology"/>
<reference evidence="8 9" key="1">
    <citation type="submission" date="2019-02" db="EMBL/GenBank/DDBJ databases">
        <title>Deep-cultivation of Planctomycetes and their phenomic and genomic characterization uncovers novel biology.</title>
        <authorList>
            <person name="Wiegand S."/>
            <person name="Jogler M."/>
            <person name="Boedeker C."/>
            <person name="Pinto D."/>
            <person name="Vollmers J."/>
            <person name="Rivas-Marin E."/>
            <person name="Kohn T."/>
            <person name="Peeters S.H."/>
            <person name="Heuer A."/>
            <person name="Rast P."/>
            <person name="Oberbeckmann S."/>
            <person name="Bunk B."/>
            <person name="Jeske O."/>
            <person name="Meyerdierks A."/>
            <person name="Storesund J.E."/>
            <person name="Kallscheuer N."/>
            <person name="Luecker S."/>
            <person name="Lage O.M."/>
            <person name="Pohl T."/>
            <person name="Merkel B.J."/>
            <person name="Hornburger P."/>
            <person name="Mueller R.-W."/>
            <person name="Bruemmer F."/>
            <person name="Labrenz M."/>
            <person name="Spormann A.M."/>
            <person name="Op den Camp H."/>
            <person name="Overmann J."/>
            <person name="Amann R."/>
            <person name="Jetten M.S.M."/>
            <person name="Mascher T."/>
            <person name="Medema M.H."/>
            <person name="Devos D.P."/>
            <person name="Kaster A.-K."/>
            <person name="Ovreas L."/>
            <person name="Rohde M."/>
            <person name="Galperin M.Y."/>
            <person name="Jogler C."/>
        </authorList>
    </citation>
    <scope>NUCLEOTIDE SEQUENCE [LARGE SCALE GENOMIC DNA]</scope>
    <source>
        <strain evidence="8 9">HG15A2</strain>
    </source>
</reference>
<evidence type="ECO:0000256" key="3">
    <source>
        <dbReference type="ARBA" id="ARBA00023082"/>
    </source>
</evidence>
<keyword evidence="3" id="KW-0731">Sigma factor</keyword>
<dbReference type="Gene3D" id="1.10.10.10">
    <property type="entry name" value="Winged helix-like DNA-binding domain superfamily/Winged helix DNA-binding domain"/>
    <property type="match status" value="1"/>
</dbReference>
<dbReference type="Proteomes" id="UP000319852">
    <property type="component" value="Chromosome"/>
</dbReference>
<keyword evidence="2" id="KW-0805">Transcription regulation</keyword>
<keyword evidence="4" id="KW-0238">DNA-binding</keyword>
<dbReference type="InterPro" id="IPR013325">
    <property type="entry name" value="RNA_pol_sigma_r2"/>
</dbReference>
<dbReference type="InterPro" id="IPR036388">
    <property type="entry name" value="WH-like_DNA-bd_sf"/>
</dbReference>
<dbReference type="KEGG" id="amob:HG15A2_09320"/>